<dbReference type="InterPro" id="IPR014017">
    <property type="entry name" value="DNA_helicase_UvrD-like_C"/>
</dbReference>
<evidence type="ECO:0000313" key="15">
    <source>
        <dbReference type="EMBL" id="VDC25520.1"/>
    </source>
</evidence>
<dbReference type="GO" id="GO:0016887">
    <property type="term" value="F:ATP hydrolysis activity"/>
    <property type="evidence" value="ECO:0007669"/>
    <property type="project" value="RHEA"/>
</dbReference>
<dbReference type="OrthoDB" id="9810135at2"/>
<dbReference type="SUPFAM" id="SSF52540">
    <property type="entry name" value="P-loop containing nucleoside triphosphate hydrolases"/>
    <property type="match status" value="1"/>
</dbReference>
<dbReference type="GO" id="GO:0005524">
    <property type="term" value="F:ATP binding"/>
    <property type="evidence" value="ECO:0007669"/>
    <property type="project" value="UniProtKB-UniRule"/>
</dbReference>
<dbReference type="PROSITE" id="PS51217">
    <property type="entry name" value="UVRD_HELICASE_CTER"/>
    <property type="match status" value="1"/>
</dbReference>
<evidence type="ECO:0000256" key="9">
    <source>
        <dbReference type="ARBA" id="ARBA00034808"/>
    </source>
</evidence>
<dbReference type="PANTHER" id="PTHR11070:SF2">
    <property type="entry name" value="ATP-DEPENDENT DNA HELICASE SRS2"/>
    <property type="match status" value="1"/>
</dbReference>
<dbReference type="Gene3D" id="1.10.10.160">
    <property type="match status" value="1"/>
</dbReference>
<dbReference type="InterPro" id="IPR000212">
    <property type="entry name" value="DNA_helicase_UvrD/REP"/>
</dbReference>
<feature type="domain" description="UvrD-like helicase ATP-binding" evidence="13">
    <location>
        <begin position="14"/>
        <end position="299"/>
    </location>
</feature>
<keyword evidence="6" id="KW-0238">DNA-binding</keyword>
<dbReference type="CDD" id="cd17932">
    <property type="entry name" value="DEXQc_UvrD"/>
    <property type="match status" value="1"/>
</dbReference>
<evidence type="ECO:0000256" key="2">
    <source>
        <dbReference type="ARBA" id="ARBA00022741"/>
    </source>
</evidence>
<evidence type="ECO:0000256" key="7">
    <source>
        <dbReference type="ARBA" id="ARBA00023235"/>
    </source>
</evidence>
<feature type="domain" description="UvrD-like helicase C-terminal" evidence="14">
    <location>
        <begin position="300"/>
        <end position="562"/>
    </location>
</feature>
<organism evidence="15 16">
    <name type="scientific">Filibacter tadaridae</name>
    <dbReference type="NCBI Taxonomy" id="2483811"/>
    <lineage>
        <taxon>Bacteria</taxon>
        <taxon>Bacillati</taxon>
        <taxon>Bacillota</taxon>
        <taxon>Bacilli</taxon>
        <taxon>Bacillales</taxon>
        <taxon>Caryophanaceae</taxon>
        <taxon>Filibacter</taxon>
    </lineage>
</organism>
<keyword evidence="12" id="KW-0175">Coiled coil</keyword>
<evidence type="ECO:0000259" key="13">
    <source>
        <dbReference type="PROSITE" id="PS51198"/>
    </source>
</evidence>
<dbReference type="Proteomes" id="UP000270468">
    <property type="component" value="Unassembled WGS sequence"/>
</dbReference>
<evidence type="ECO:0000256" key="8">
    <source>
        <dbReference type="ARBA" id="ARBA00034617"/>
    </source>
</evidence>
<dbReference type="RefSeq" id="WP_124069646.1">
    <property type="nucleotide sequence ID" value="NZ_CBCRXF010000014.1"/>
</dbReference>
<dbReference type="Gene3D" id="1.10.486.10">
    <property type="entry name" value="PCRA, domain 4"/>
    <property type="match status" value="1"/>
</dbReference>
<evidence type="ECO:0000256" key="11">
    <source>
        <dbReference type="PROSITE-ProRule" id="PRU00560"/>
    </source>
</evidence>
<dbReference type="Pfam" id="PF13361">
    <property type="entry name" value="UvrD_C"/>
    <property type="match status" value="1"/>
</dbReference>
<keyword evidence="16" id="KW-1185">Reference proteome</keyword>
<dbReference type="PANTHER" id="PTHR11070">
    <property type="entry name" value="UVRD / RECB / PCRA DNA HELICASE FAMILY MEMBER"/>
    <property type="match status" value="1"/>
</dbReference>
<reference evidence="15 16" key="1">
    <citation type="submission" date="2018-11" db="EMBL/GenBank/DDBJ databases">
        <authorList>
            <person name="Criscuolo A."/>
        </authorList>
    </citation>
    <scope>NUCLEOTIDE SEQUENCE [LARGE SCALE GENOMIC DNA]</scope>
    <source>
        <strain evidence="15">ATB-66</strain>
    </source>
</reference>
<keyword evidence="4 11" id="KW-0347">Helicase</keyword>
<evidence type="ECO:0000256" key="4">
    <source>
        <dbReference type="ARBA" id="ARBA00022806"/>
    </source>
</evidence>
<evidence type="ECO:0000256" key="6">
    <source>
        <dbReference type="ARBA" id="ARBA00023125"/>
    </source>
</evidence>
<name>A0A3P5X2L3_9BACL</name>
<dbReference type="EMBL" id="UXAV01000032">
    <property type="protein sequence ID" value="VDC25520.1"/>
    <property type="molecule type" value="Genomic_DNA"/>
</dbReference>
<gene>
    <name evidence="15" type="primary">pcrA_2</name>
    <name evidence="15" type="ORF">FILTAD_01226</name>
</gene>
<dbReference type="GO" id="GO:0000725">
    <property type="term" value="P:recombinational repair"/>
    <property type="evidence" value="ECO:0007669"/>
    <property type="project" value="TreeGrafter"/>
</dbReference>
<dbReference type="EC" id="5.6.2.4" evidence="9"/>
<comment type="catalytic activity">
    <reaction evidence="8">
        <text>Couples ATP hydrolysis with the unwinding of duplex DNA by translocating in the 3'-5' direction.</text>
        <dbReference type="EC" id="5.6.2.4"/>
    </reaction>
</comment>
<evidence type="ECO:0000259" key="14">
    <source>
        <dbReference type="PROSITE" id="PS51217"/>
    </source>
</evidence>
<proteinExistence type="inferred from homology"/>
<comment type="similarity">
    <text evidence="1">Belongs to the helicase family. UvrD subfamily.</text>
</comment>
<evidence type="ECO:0000313" key="16">
    <source>
        <dbReference type="Proteomes" id="UP000270468"/>
    </source>
</evidence>
<dbReference type="Gene3D" id="3.40.50.300">
    <property type="entry name" value="P-loop containing nucleotide triphosphate hydrolases"/>
    <property type="match status" value="2"/>
</dbReference>
<dbReference type="GO" id="GO:0005829">
    <property type="term" value="C:cytosol"/>
    <property type="evidence" value="ECO:0007669"/>
    <property type="project" value="TreeGrafter"/>
</dbReference>
<dbReference type="AlphaFoldDB" id="A0A3P5X2L3"/>
<dbReference type="InterPro" id="IPR027417">
    <property type="entry name" value="P-loop_NTPase"/>
</dbReference>
<dbReference type="GO" id="GO:0033202">
    <property type="term" value="C:DNA helicase complex"/>
    <property type="evidence" value="ECO:0007669"/>
    <property type="project" value="TreeGrafter"/>
</dbReference>
<dbReference type="GO" id="GO:0043138">
    <property type="term" value="F:3'-5' DNA helicase activity"/>
    <property type="evidence" value="ECO:0007669"/>
    <property type="project" value="UniProtKB-EC"/>
</dbReference>
<comment type="catalytic activity">
    <reaction evidence="10">
        <text>ATP + H2O = ADP + phosphate + H(+)</text>
        <dbReference type="Rhea" id="RHEA:13065"/>
        <dbReference type="ChEBI" id="CHEBI:15377"/>
        <dbReference type="ChEBI" id="CHEBI:15378"/>
        <dbReference type="ChEBI" id="CHEBI:30616"/>
        <dbReference type="ChEBI" id="CHEBI:43474"/>
        <dbReference type="ChEBI" id="CHEBI:456216"/>
        <dbReference type="EC" id="5.6.2.4"/>
    </reaction>
</comment>
<feature type="coiled-coil region" evidence="12">
    <location>
        <begin position="519"/>
        <end position="546"/>
    </location>
</feature>
<dbReference type="Pfam" id="PF00580">
    <property type="entry name" value="UvrD-helicase"/>
    <property type="match status" value="1"/>
</dbReference>
<feature type="binding site" evidence="11">
    <location>
        <begin position="35"/>
        <end position="42"/>
    </location>
    <ligand>
        <name>ATP</name>
        <dbReference type="ChEBI" id="CHEBI:30616"/>
    </ligand>
</feature>
<dbReference type="GO" id="GO:0003677">
    <property type="term" value="F:DNA binding"/>
    <property type="evidence" value="ECO:0007669"/>
    <property type="project" value="UniProtKB-KW"/>
</dbReference>
<evidence type="ECO:0000256" key="3">
    <source>
        <dbReference type="ARBA" id="ARBA00022801"/>
    </source>
</evidence>
<keyword evidence="7" id="KW-0413">Isomerase</keyword>
<dbReference type="PROSITE" id="PS51198">
    <property type="entry name" value="UVRD_HELICASE_ATP_BIND"/>
    <property type="match status" value="1"/>
</dbReference>
<protein>
    <recommendedName>
        <fullName evidence="9">DNA 3'-5' helicase</fullName>
        <ecNumber evidence="9">5.6.2.4</ecNumber>
    </recommendedName>
</protein>
<keyword evidence="5 11" id="KW-0067">ATP-binding</keyword>
<keyword evidence="2 11" id="KW-0547">Nucleotide-binding</keyword>
<accession>A0A3P5X2L3</accession>
<evidence type="ECO:0000256" key="10">
    <source>
        <dbReference type="ARBA" id="ARBA00048988"/>
    </source>
</evidence>
<evidence type="ECO:0000256" key="5">
    <source>
        <dbReference type="ARBA" id="ARBA00022840"/>
    </source>
</evidence>
<evidence type="ECO:0000256" key="12">
    <source>
        <dbReference type="SAM" id="Coils"/>
    </source>
</evidence>
<dbReference type="InterPro" id="IPR013986">
    <property type="entry name" value="DExx_box_DNA_helicase_dom_sf"/>
</dbReference>
<keyword evidence="3 11" id="KW-0378">Hydrolase</keyword>
<evidence type="ECO:0000256" key="1">
    <source>
        <dbReference type="ARBA" id="ARBA00009922"/>
    </source>
</evidence>
<dbReference type="InterPro" id="IPR014016">
    <property type="entry name" value="UvrD-like_ATP-bd"/>
</dbReference>
<sequence length="718" mass="83214">MNDFFERKKRELNINLNDVQKRAVEQTEGPLLLLACPGSGKTTTMIMRIGYLIEEKKVNPRRIKAITFSRASARDMMERFKRFFPDCVPVDFSTIHSLAFTIARSYLEKQGTTFELIEGGGKQKQSRTKSFLLKGLYKKVMHDDCTDDELSALSTFISGIKNKMIPLDRWDDLVGPFERAGRIAQKYEQVKKQTSGHLLLDFDDMLTLAEQALKEDKELGDRYRNKYDYILTDESQDTSLVQHKIVEHLVVHHGNLCVVADDDQSIYTWRGAEPDYLLEFKKVYPNAQVLMMERNYRSSKEIVELASKFIKKNKKRYPKEMHTENSPKEPITIKQLDNPKSQLEYVTYELLGEDRLNEVAILFRNNSSSTMYVNELHRRGIPFYMKDADDKFFSHWIVEDILNFMRLSFNTERKDIFAKIVLKMNLFISRSMLTQFENTETSGNVFDAFIKTVDLKSSQIKKLKEYKDVYDKIPDMRPAQVIRIIRYELEYEASLKSRAEKFGFRIDSLFGILDILEGIAAQLRTMVEFANRLKELEQAVQNAKFNPPENAVTLSTLHSAKGLEFRRVFMIDLLKGIIPADEDEGDIAMLEEARRLFYVGVTRAKEKLELLSYGQSEGKSKEDSKFVNEVRSLLLKPNKLQKEQQPVREAKASIPLNPNGIQDKKELTVGTIVMHRVFGQGEITKQQGREIHIQFGKVEKRLDIEFVLSKRLLEAVEV</sequence>